<evidence type="ECO:0000256" key="5">
    <source>
        <dbReference type="SAM" id="MobiDB-lite"/>
    </source>
</evidence>
<dbReference type="Pfam" id="PF00691">
    <property type="entry name" value="OmpA"/>
    <property type="match status" value="1"/>
</dbReference>
<dbReference type="PRINTS" id="PR01021">
    <property type="entry name" value="OMPADOMAIN"/>
</dbReference>
<protein>
    <recommendedName>
        <fullName evidence="7">OmpA-like domain-containing protein</fullName>
    </recommendedName>
</protein>
<dbReference type="Proteomes" id="UP000645462">
    <property type="component" value="Unassembled WGS sequence"/>
</dbReference>
<feature type="compositionally biased region" description="Polar residues" evidence="5">
    <location>
        <begin position="315"/>
        <end position="325"/>
    </location>
</feature>
<evidence type="ECO:0000313" key="9">
    <source>
        <dbReference type="Proteomes" id="UP000645462"/>
    </source>
</evidence>
<name>A0ABQ1L1W9_9RHOB</name>
<accession>A0ABQ1L1W9</accession>
<keyword evidence="2 4" id="KW-0472">Membrane</keyword>
<evidence type="ECO:0000256" key="6">
    <source>
        <dbReference type="SAM" id="SignalP"/>
    </source>
</evidence>
<feature type="compositionally biased region" description="Low complexity" evidence="5">
    <location>
        <begin position="331"/>
        <end position="345"/>
    </location>
</feature>
<proteinExistence type="predicted"/>
<dbReference type="Gene3D" id="3.30.1330.60">
    <property type="entry name" value="OmpA-like domain"/>
    <property type="match status" value="1"/>
</dbReference>
<sequence length="642" mass="67327">MMSLAPLKTTTALFASLSLLLPHTALVTSAAAQEVELLCLDESEPPCPEGEPEQGSTPMERADFVAAQAARLAEEAQEAARLIEEDAAAAKEEAARLEQEAADAAEADQAQAQAEAERAALAAAEVEAQVEALRAEAEAAEAEAAQMAAEAEAQAADAAAAEAEAQAVDEAAAAEAEAQADEDAAVAEAEAQAAQDAASADEAAAVETEAQAAEQAEAAEAEAQAAEEAQVAEDVAKAEAETEAQVAEEAETADPEAIAAEEQTETEAETGAAEIDAADTTALVDPTVVEDDEVPAAPMAETASEPEAVVEETLDAQSVRSSEQDFATAIGSEESSASSGNESSGMSNLEKALLLGLGAVVVGSVLRNGDRVVENTGDRVVVESPDGFTVYKDDDALLRQPGAMMRTETFADGSTSTTLTREDGSQVVTIRDARGRVLRREAIYPDGTRYELFDDLQASAAVDVRQLQATRPVPRSLSVAENDLAALRAALRADMAFDPDRTFSLRQIREIEQVRSLVPAIDLDTVTFASGSAAIPAVQARSLVRLGSLIEELLLENPREVFLIEGHTDAAGSESYNLALSDRRAESVALALTEAFRIPPENLIVQGYGESFLKVQTEAAEERNRRATVRRITPLLREIAAN</sequence>
<dbReference type="InterPro" id="IPR036737">
    <property type="entry name" value="OmpA-like_sf"/>
</dbReference>
<gene>
    <name evidence="8" type="ORF">GCM10011363_36470</name>
</gene>
<feature type="compositionally biased region" description="Low complexity" evidence="5">
    <location>
        <begin position="269"/>
        <end position="283"/>
    </location>
</feature>
<evidence type="ECO:0000256" key="3">
    <source>
        <dbReference type="ARBA" id="ARBA00023237"/>
    </source>
</evidence>
<dbReference type="InterPro" id="IPR006665">
    <property type="entry name" value="OmpA-like"/>
</dbReference>
<feature type="compositionally biased region" description="Low complexity" evidence="5">
    <location>
        <begin position="153"/>
        <end position="177"/>
    </location>
</feature>
<reference evidence="9" key="1">
    <citation type="journal article" date="2019" name="Int. J. Syst. Evol. Microbiol.">
        <title>The Global Catalogue of Microorganisms (GCM) 10K type strain sequencing project: providing services to taxonomists for standard genome sequencing and annotation.</title>
        <authorList>
            <consortium name="The Broad Institute Genomics Platform"/>
            <consortium name="The Broad Institute Genome Sequencing Center for Infectious Disease"/>
            <person name="Wu L."/>
            <person name="Ma J."/>
        </authorList>
    </citation>
    <scope>NUCLEOTIDE SEQUENCE [LARGE SCALE GENOMIC DNA]</scope>
    <source>
        <strain evidence="9">CGMCC 1.12478</strain>
    </source>
</reference>
<keyword evidence="6" id="KW-0732">Signal</keyword>
<keyword evidence="3" id="KW-0998">Cell outer membrane</keyword>
<dbReference type="PROSITE" id="PS51123">
    <property type="entry name" value="OMPA_2"/>
    <property type="match status" value="1"/>
</dbReference>
<evidence type="ECO:0000259" key="7">
    <source>
        <dbReference type="PROSITE" id="PS51123"/>
    </source>
</evidence>
<evidence type="ECO:0000313" key="8">
    <source>
        <dbReference type="EMBL" id="GGC16698.1"/>
    </source>
</evidence>
<comment type="subcellular location">
    <subcellularLocation>
        <location evidence="1">Cell outer membrane</location>
    </subcellularLocation>
</comment>
<organism evidence="8 9">
    <name type="scientific">Marivita lacus</name>
    <dbReference type="NCBI Taxonomy" id="1323742"/>
    <lineage>
        <taxon>Bacteria</taxon>
        <taxon>Pseudomonadati</taxon>
        <taxon>Pseudomonadota</taxon>
        <taxon>Alphaproteobacteria</taxon>
        <taxon>Rhodobacterales</taxon>
        <taxon>Roseobacteraceae</taxon>
        <taxon>Marivita</taxon>
    </lineage>
</organism>
<feature type="signal peptide" evidence="6">
    <location>
        <begin position="1"/>
        <end position="32"/>
    </location>
</feature>
<dbReference type="InterPro" id="IPR050330">
    <property type="entry name" value="Bact_OuterMem_StrucFunc"/>
</dbReference>
<dbReference type="CDD" id="cd07185">
    <property type="entry name" value="OmpA_C-like"/>
    <property type="match status" value="1"/>
</dbReference>
<feature type="chain" id="PRO_5046066494" description="OmpA-like domain-containing protein" evidence="6">
    <location>
        <begin position="33"/>
        <end position="642"/>
    </location>
</feature>
<comment type="caution">
    <text evidence="8">The sequence shown here is derived from an EMBL/GenBank/DDBJ whole genome shotgun (WGS) entry which is preliminary data.</text>
</comment>
<keyword evidence="9" id="KW-1185">Reference proteome</keyword>
<feature type="domain" description="OmpA-like" evidence="7">
    <location>
        <begin position="515"/>
        <end position="640"/>
    </location>
</feature>
<evidence type="ECO:0000256" key="2">
    <source>
        <dbReference type="ARBA" id="ARBA00023136"/>
    </source>
</evidence>
<dbReference type="InterPro" id="IPR006664">
    <property type="entry name" value="OMP_bac"/>
</dbReference>
<dbReference type="PANTHER" id="PTHR30329:SF21">
    <property type="entry name" value="LIPOPROTEIN YIAD-RELATED"/>
    <property type="match status" value="1"/>
</dbReference>
<feature type="region of interest" description="Disordered" evidence="5">
    <location>
        <begin position="298"/>
        <end position="345"/>
    </location>
</feature>
<evidence type="ECO:0000256" key="4">
    <source>
        <dbReference type="PROSITE-ProRule" id="PRU00473"/>
    </source>
</evidence>
<feature type="compositionally biased region" description="Low complexity" evidence="5">
    <location>
        <begin position="186"/>
        <end position="233"/>
    </location>
</feature>
<dbReference type="SUPFAM" id="SSF103088">
    <property type="entry name" value="OmpA-like"/>
    <property type="match status" value="1"/>
</dbReference>
<feature type="region of interest" description="Disordered" evidence="5">
    <location>
        <begin position="153"/>
        <end position="283"/>
    </location>
</feature>
<dbReference type="EMBL" id="BMFC01000012">
    <property type="protein sequence ID" value="GGC16698.1"/>
    <property type="molecule type" value="Genomic_DNA"/>
</dbReference>
<evidence type="ECO:0000256" key="1">
    <source>
        <dbReference type="ARBA" id="ARBA00004442"/>
    </source>
</evidence>
<dbReference type="PANTHER" id="PTHR30329">
    <property type="entry name" value="STATOR ELEMENT OF FLAGELLAR MOTOR COMPLEX"/>
    <property type="match status" value="1"/>
</dbReference>